<dbReference type="Proteomes" id="UP001482620">
    <property type="component" value="Unassembled WGS sequence"/>
</dbReference>
<dbReference type="EMBL" id="JAHRIQ010074677">
    <property type="protein sequence ID" value="MEQ2245850.1"/>
    <property type="molecule type" value="Genomic_DNA"/>
</dbReference>
<evidence type="ECO:0000313" key="2">
    <source>
        <dbReference type="Proteomes" id="UP001482620"/>
    </source>
</evidence>
<gene>
    <name evidence="1" type="ORF">ILYODFUR_032191</name>
</gene>
<protein>
    <submittedName>
        <fullName evidence="1">Uncharacterized protein</fullName>
    </submittedName>
</protein>
<comment type="caution">
    <text evidence="1">The sequence shown here is derived from an EMBL/GenBank/DDBJ whole genome shotgun (WGS) entry which is preliminary data.</text>
</comment>
<keyword evidence="2" id="KW-1185">Reference proteome</keyword>
<organism evidence="1 2">
    <name type="scientific">Ilyodon furcidens</name>
    <name type="common">goldbreast splitfin</name>
    <dbReference type="NCBI Taxonomy" id="33524"/>
    <lineage>
        <taxon>Eukaryota</taxon>
        <taxon>Metazoa</taxon>
        <taxon>Chordata</taxon>
        <taxon>Craniata</taxon>
        <taxon>Vertebrata</taxon>
        <taxon>Euteleostomi</taxon>
        <taxon>Actinopterygii</taxon>
        <taxon>Neopterygii</taxon>
        <taxon>Teleostei</taxon>
        <taxon>Neoteleostei</taxon>
        <taxon>Acanthomorphata</taxon>
        <taxon>Ovalentaria</taxon>
        <taxon>Atherinomorphae</taxon>
        <taxon>Cyprinodontiformes</taxon>
        <taxon>Goodeidae</taxon>
        <taxon>Ilyodon</taxon>
    </lineage>
</organism>
<sequence>MNSEISGQNLVSSARKLEWSFSTEMIQIFGHINKQMGQQKLNQDPPMPMSDPDQNPVEMLKIREHQRGFWTLDGLCKCSKNQPKNLKVYQEAHWLNLKTRLFPLDLKL</sequence>
<name>A0ABV0UKT6_9TELE</name>
<accession>A0ABV0UKT6</accession>
<proteinExistence type="predicted"/>
<evidence type="ECO:0000313" key="1">
    <source>
        <dbReference type="EMBL" id="MEQ2245850.1"/>
    </source>
</evidence>
<reference evidence="1 2" key="1">
    <citation type="submission" date="2021-06" db="EMBL/GenBank/DDBJ databases">
        <authorList>
            <person name="Palmer J.M."/>
        </authorList>
    </citation>
    <scope>NUCLEOTIDE SEQUENCE [LARGE SCALE GENOMIC DNA]</scope>
    <source>
        <strain evidence="2">if_2019</strain>
        <tissue evidence="1">Muscle</tissue>
    </source>
</reference>